<dbReference type="InterPro" id="IPR013320">
    <property type="entry name" value="ConA-like_dom_sf"/>
</dbReference>
<dbReference type="SUPFAM" id="SSF49899">
    <property type="entry name" value="Concanavalin A-like lectins/glucanases"/>
    <property type="match status" value="1"/>
</dbReference>
<feature type="region of interest" description="Disordered" evidence="11">
    <location>
        <begin position="599"/>
        <end position="624"/>
    </location>
</feature>
<keyword evidence="8" id="KW-0325">Glycoprotein</keyword>
<comment type="subcellular location">
    <subcellularLocation>
        <location evidence="1">Membrane</location>
        <topology evidence="1">Single-pass type II membrane protein</topology>
    </subcellularLocation>
</comment>
<dbReference type="GO" id="GO:0005886">
    <property type="term" value="C:plasma membrane"/>
    <property type="evidence" value="ECO:0007669"/>
    <property type="project" value="TreeGrafter"/>
</dbReference>
<keyword evidence="3 12" id="KW-0812">Transmembrane</keyword>
<dbReference type="EMBL" id="CAICTM010000833">
    <property type="protein sequence ID" value="CAB9517136.1"/>
    <property type="molecule type" value="Genomic_DNA"/>
</dbReference>
<evidence type="ECO:0000256" key="2">
    <source>
        <dbReference type="ARBA" id="ARBA00010962"/>
    </source>
</evidence>
<dbReference type="AlphaFoldDB" id="A0A9N8HKF1"/>
<evidence type="ECO:0000256" key="5">
    <source>
        <dbReference type="ARBA" id="ARBA00022989"/>
    </source>
</evidence>
<dbReference type="PANTHER" id="PTHR31361">
    <property type="entry name" value="BETA-GLUCAN SYNTHESIS-ASSOCIATED PROTEIN KRE6-RELATED"/>
    <property type="match status" value="1"/>
</dbReference>
<dbReference type="GO" id="GO:0006078">
    <property type="term" value="P:(1-&gt;6)-beta-D-glucan biosynthetic process"/>
    <property type="evidence" value="ECO:0007669"/>
    <property type="project" value="TreeGrafter"/>
</dbReference>
<comment type="similarity">
    <text evidence="2">Belongs to the SKN1/KRE6 family.</text>
</comment>
<dbReference type="InterPro" id="IPR005629">
    <property type="entry name" value="Skn1/Kre6/Sbg1"/>
</dbReference>
<dbReference type="PROSITE" id="PS01186">
    <property type="entry name" value="EGF_2"/>
    <property type="match status" value="1"/>
</dbReference>
<dbReference type="GO" id="GO:0071555">
    <property type="term" value="P:cell wall organization"/>
    <property type="evidence" value="ECO:0007669"/>
    <property type="project" value="UniProtKB-KW"/>
</dbReference>
<keyword evidence="16" id="KW-1185">Reference proteome</keyword>
<keyword evidence="9" id="KW-0961">Cell wall biogenesis/degradation</keyword>
<keyword evidence="7 10" id="KW-1015">Disulfide bond</keyword>
<evidence type="ECO:0000313" key="16">
    <source>
        <dbReference type="Proteomes" id="UP001153069"/>
    </source>
</evidence>
<sequence length="641" mass="72670">MAFETLRTDSFSRSRTEMRRNSRPYKSSKWMLAVAVPAFLCLSLLQPVQGAWVDPDTPKAAKAIKALSPDDKREYELVFSDEFEQDGRTFHDGTDPRWTAIKKNDYTNLALHFYHDDNAVTTNGVLNITTEFKTNTYKAFNEKTKKYYPDAKHVQSAMLQGWNKFCYIGGIVEFRAKLPGTAEKGGLWPAIWMLGNLARATYVGSSDFMWPFSYNQCDPKRRRTQEINACDKIQHYGMSPEFGRGSPEIDIIEAMQGNMKEKLPSTHIKRPYQSTSLQVAPGLEYDRPVLMKRPKEGHWYVGVEYSERNHSDLNPFFYGTTLQHKPKSLSYQADALSSNTQLNQSHFDSHHLYRMEWEPPALNGSGGYLKWFTDDEYVFGFHGQSLDFMQTEIPTEPMYLILNTAVSSHWGFPQPCPDGCKCECYECGNSDCACGLPEGYCDNFPAHFEIDYVRVYQAKNESKHYLGCSPPHRPTDRWIRGHAERYMEEDQKRPLEPITTGGGACTKPADCGGSNRGICTSKQLCRCKDGWTGPRCLAHDAFYDFELSQTKPDLDMRNFVMPRGLVVFIALLAVGFGFAFNGSLKRQLSEPKYDPVGNASSLKSPIQSQTATSSYQNSTTGTGGKSKDITYCVIDERLVNK</sequence>
<comment type="caution">
    <text evidence="10">Lacks conserved residue(s) required for the propagation of feature annotation.</text>
</comment>
<feature type="compositionally biased region" description="Polar residues" evidence="11">
    <location>
        <begin position="599"/>
        <end position="620"/>
    </location>
</feature>
<gene>
    <name evidence="15" type="ORF">SEMRO_834_G208650.1</name>
</gene>
<evidence type="ECO:0000256" key="4">
    <source>
        <dbReference type="ARBA" id="ARBA00022968"/>
    </source>
</evidence>
<evidence type="ECO:0000256" key="8">
    <source>
        <dbReference type="ARBA" id="ARBA00023180"/>
    </source>
</evidence>
<feature type="transmembrane region" description="Helical" evidence="12">
    <location>
        <begin position="560"/>
        <end position="580"/>
    </location>
</feature>
<dbReference type="InterPro" id="IPR000757">
    <property type="entry name" value="Beta-glucanase-like"/>
</dbReference>
<dbReference type="PROSITE" id="PS50026">
    <property type="entry name" value="EGF_3"/>
    <property type="match status" value="1"/>
</dbReference>
<feature type="disulfide bond" evidence="10">
    <location>
        <begin position="527"/>
        <end position="536"/>
    </location>
</feature>
<dbReference type="GO" id="GO:0005789">
    <property type="term" value="C:endoplasmic reticulum membrane"/>
    <property type="evidence" value="ECO:0007669"/>
    <property type="project" value="TreeGrafter"/>
</dbReference>
<accession>A0A9N8HKF1</accession>
<dbReference type="Gene3D" id="2.60.120.200">
    <property type="match status" value="1"/>
</dbReference>
<keyword evidence="6 12" id="KW-0472">Membrane</keyword>
<dbReference type="Gene3D" id="2.10.25.10">
    <property type="entry name" value="Laminin"/>
    <property type="match status" value="1"/>
</dbReference>
<dbReference type="PANTHER" id="PTHR31361:SF1">
    <property type="entry name" value="BETA-GLUCAN SYNTHESIS-ASSOCIATED PROTEIN KRE6-RELATED"/>
    <property type="match status" value="1"/>
</dbReference>
<comment type="caution">
    <text evidence="15">The sequence shown here is derived from an EMBL/GenBank/DDBJ whole genome shotgun (WGS) entry which is preliminary data.</text>
</comment>
<evidence type="ECO:0000256" key="11">
    <source>
        <dbReference type="SAM" id="MobiDB-lite"/>
    </source>
</evidence>
<reference evidence="15" key="1">
    <citation type="submission" date="2020-06" db="EMBL/GenBank/DDBJ databases">
        <authorList>
            <consortium name="Plant Systems Biology data submission"/>
        </authorList>
    </citation>
    <scope>NUCLEOTIDE SEQUENCE</scope>
    <source>
        <strain evidence="15">D6</strain>
    </source>
</reference>
<name>A0A9N8HKF1_9STRA</name>
<dbReference type="PROSITE" id="PS00022">
    <property type="entry name" value="EGF_1"/>
    <property type="match status" value="1"/>
</dbReference>
<evidence type="ECO:0000256" key="10">
    <source>
        <dbReference type="PROSITE-ProRule" id="PRU00076"/>
    </source>
</evidence>
<dbReference type="PROSITE" id="PS51762">
    <property type="entry name" value="GH16_2"/>
    <property type="match status" value="1"/>
</dbReference>
<feature type="domain" description="GH16" evidence="14">
    <location>
        <begin position="50"/>
        <end position="461"/>
    </location>
</feature>
<evidence type="ECO:0000259" key="14">
    <source>
        <dbReference type="PROSITE" id="PS51762"/>
    </source>
</evidence>
<evidence type="ECO:0000256" key="9">
    <source>
        <dbReference type="ARBA" id="ARBA00023316"/>
    </source>
</evidence>
<evidence type="ECO:0000256" key="3">
    <source>
        <dbReference type="ARBA" id="ARBA00022692"/>
    </source>
</evidence>
<evidence type="ECO:0000256" key="1">
    <source>
        <dbReference type="ARBA" id="ARBA00004606"/>
    </source>
</evidence>
<dbReference type="OrthoDB" id="412647at2759"/>
<protein>
    <submittedName>
        <fullName evidence="15">Beta-glucan synthesis-associated protein KRE6</fullName>
    </submittedName>
</protein>
<feature type="domain" description="EGF-like" evidence="13">
    <location>
        <begin position="501"/>
        <end position="537"/>
    </location>
</feature>
<evidence type="ECO:0000256" key="7">
    <source>
        <dbReference type="ARBA" id="ARBA00023157"/>
    </source>
</evidence>
<proteinExistence type="inferred from homology"/>
<organism evidence="15 16">
    <name type="scientific">Seminavis robusta</name>
    <dbReference type="NCBI Taxonomy" id="568900"/>
    <lineage>
        <taxon>Eukaryota</taxon>
        <taxon>Sar</taxon>
        <taxon>Stramenopiles</taxon>
        <taxon>Ochrophyta</taxon>
        <taxon>Bacillariophyta</taxon>
        <taxon>Bacillariophyceae</taxon>
        <taxon>Bacillariophycidae</taxon>
        <taxon>Naviculales</taxon>
        <taxon>Naviculaceae</taxon>
        <taxon>Seminavis</taxon>
    </lineage>
</organism>
<keyword evidence="4" id="KW-0735">Signal-anchor</keyword>
<keyword evidence="10" id="KW-0245">EGF-like domain</keyword>
<evidence type="ECO:0000313" key="15">
    <source>
        <dbReference type="EMBL" id="CAB9517136.1"/>
    </source>
</evidence>
<keyword evidence="5 12" id="KW-1133">Transmembrane helix</keyword>
<evidence type="ECO:0000259" key="13">
    <source>
        <dbReference type="PROSITE" id="PS50026"/>
    </source>
</evidence>
<dbReference type="GO" id="GO:0015926">
    <property type="term" value="F:glucosidase activity"/>
    <property type="evidence" value="ECO:0007669"/>
    <property type="project" value="TreeGrafter"/>
</dbReference>
<dbReference type="InterPro" id="IPR000742">
    <property type="entry name" value="EGF"/>
</dbReference>
<evidence type="ECO:0000256" key="12">
    <source>
        <dbReference type="SAM" id="Phobius"/>
    </source>
</evidence>
<dbReference type="Proteomes" id="UP001153069">
    <property type="component" value="Unassembled WGS sequence"/>
</dbReference>
<evidence type="ECO:0000256" key="6">
    <source>
        <dbReference type="ARBA" id="ARBA00023136"/>
    </source>
</evidence>
<dbReference type="Pfam" id="PF03935">
    <property type="entry name" value="SKN1_KRE6_Sbg1"/>
    <property type="match status" value="2"/>
</dbReference>